<dbReference type="PANTHER" id="PTHR11487:SF0">
    <property type="entry name" value="S-ACYL FATTY ACID SYNTHASE THIOESTERASE, MEDIUM CHAIN"/>
    <property type="match status" value="1"/>
</dbReference>
<accession>A0A852Z189</accession>
<comment type="caution">
    <text evidence="3">The sequence shown here is derived from an EMBL/GenBank/DDBJ whole genome shotgun (WGS) entry which is preliminary data.</text>
</comment>
<reference evidence="3 4" key="1">
    <citation type="submission" date="2020-07" db="EMBL/GenBank/DDBJ databases">
        <title>Genomic Encyclopedia of Type Strains, Phase III (KMG-III): the genomes of soil and plant-associated and newly described type strains.</title>
        <authorList>
            <person name="Whitman W."/>
        </authorList>
    </citation>
    <scope>NUCLEOTIDE SEQUENCE [LARGE SCALE GENOMIC DNA]</scope>
    <source>
        <strain evidence="3 4">CECT 8576</strain>
    </source>
</reference>
<evidence type="ECO:0000256" key="1">
    <source>
        <dbReference type="ARBA" id="ARBA00007169"/>
    </source>
</evidence>
<dbReference type="EMBL" id="JACBYW010000001">
    <property type="protein sequence ID" value="NYH77416.1"/>
    <property type="molecule type" value="Genomic_DNA"/>
</dbReference>
<dbReference type="Gene3D" id="3.40.50.1820">
    <property type="entry name" value="alpha/beta hydrolase"/>
    <property type="match status" value="1"/>
</dbReference>
<keyword evidence="3" id="KW-0378">Hydrolase</keyword>
<evidence type="ECO:0000313" key="4">
    <source>
        <dbReference type="Proteomes" id="UP000548304"/>
    </source>
</evidence>
<evidence type="ECO:0000313" key="3">
    <source>
        <dbReference type="EMBL" id="NYH77416.1"/>
    </source>
</evidence>
<dbReference type="RefSeq" id="WP_179533954.1">
    <property type="nucleotide sequence ID" value="NZ_JACBYW010000001.1"/>
</dbReference>
<protein>
    <submittedName>
        <fullName evidence="3">Medium-chain acyl-[acyl-carrier-protein] hydrolase</fullName>
        <ecNumber evidence="3">3.1.2.21</ecNumber>
    </submittedName>
</protein>
<dbReference type="InterPro" id="IPR029058">
    <property type="entry name" value="AB_hydrolase_fold"/>
</dbReference>
<dbReference type="EC" id="3.1.2.21" evidence="3"/>
<dbReference type="Proteomes" id="UP000548304">
    <property type="component" value="Unassembled WGS sequence"/>
</dbReference>
<dbReference type="PANTHER" id="PTHR11487">
    <property type="entry name" value="THIOESTERASE"/>
    <property type="match status" value="1"/>
</dbReference>
<dbReference type="InterPro" id="IPR012223">
    <property type="entry name" value="TEII"/>
</dbReference>
<dbReference type="InterPro" id="IPR001031">
    <property type="entry name" value="Thioesterase"/>
</dbReference>
<dbReference type="Pfam" id="PF00975">
    <property type="entry name" value="Thioesterase"/>
    <property type="match status" value="1"/>
</dbReference>
<dbReference type="GO" id="GO:0008610">
    <property type="term" value="P:lipid biosynthetic process"/>
    <property type="evidence" value="ECO:0007669"/>
    <property type="project" value="TreeGrafter"/>
</dbReference>
<keyword evidence="4" id="KW-1185">Reference proteome</keyword>
<evidence type="ECO:0000259" key="2">
    <source>
        <dbReference type="Pfam" id="PF00975"/>
    </source>
</evidence>
<organism evidence="3 4">
    <name type="scientific">Actinopolyspora biskrensis</name>
    <dbReference type="NCBI Taxonomy" id="1470178"/>
    <lineage>
        <taxon>Bacteria</taxon>
        <taxon>Bacillati</taxon>
        <taxon>Actinomycetota</taxon>
        <taxon>Actinomycetes</taxon>
        <taxon>Actinopolysporales</taxon>
        <taxon>Actinopolysporaceae</taxon>
        <taxon>Actinopolyspora</taxon>
    </lineage>
</organism>
<gene>
    <name evidence="3" type="ORF">FHR84_000730</name>
</gene>
<dbReference type="GO" id="GO:0016297">
    <property type="term" value="F:fatty acyl-[ACP] hydrolase activity"/>
    <property type="evidence" value="ECO:0007669"/>
    <property type="project" value="UniProtKB-EC"/>
</dbReference>
<name>A0A852Z189_9ACTN</name>
<comment type="similarity">
    <text evidence="1">Belongs to the thioesterase family.</text>
</comment>
<feature type="domain" description="Thioesterase" evidence="2">
    <location>
        <begin position="22"/>
        <end position="233"/>
    </location>
</feature>
<proteinExistence type="inferred from homology"/>
<sequence length="248" mass="27253">MTGTLTPWVLGRVDREGTERWFCFPPAGGGASVFNSWRSRLPESVELCPVQLPGRENRIDEPMPDTLVELANQTARALLPLLRPPYVLFGHSFGGLLAYAVSRCLHELRHPLPRTLLISGARPPQLPAKNAYHVLADDELVEFLRTTKGLPEPLLGHESLVRRLLAVLRTDLRIAADYQPGPAEPLLCDTEVLAAEDDPVVPPAVMEGWRGYAGGSFRIRRAPGDHHAIYDPDGALFTAVMNAGRAHP</sequence>
<dbReference type="SUPFAM" id="SSF53474">
    <property type="entry name" value="alpha/beta-Hydrolases"/>
    <property type="match status" value="1"/>
</dbReference>
<dbReference type="AlphaFoldDB" id="A0A852Z189"/>